<dbReference type="EMBL" id="JBHUHT010000010">
    <property type="protein sequence ID" value="MFD2095814.1"/>
    <property type="molecule type" value="Genomic_DNA"/>
</dbReference>
<dbReference type="Gene3D" id="3.10.450.50">
    <property type="match status" value="1"/>
</dbReference>
<evidence type="ECO:0000313" key="3">
    <source>
        <dbReference type="Proteomes" id="UP001597380"/>
    </source>
</evidence>
<dbReference type="RefSeq" id="WP_345340790.1">
    <property type="nucleotide sequence ID" value="NZ_BAABLI010000016.1"/>
</dbReference>
<gene>
    <name evidence="2" type="ORF">ACFSJ3_07440</name>
</gene>
<name>A0ABW4XL48_9GAMM</name>
<sequence length="715" mass="82429">MEEVMRSESEVFSELEQICTSQGYIHAIAYFCFRDNTLGYSDEPSPDDLLEQYSTEKLIRSEISTLIGLMTKEEIDFTLPSPKALNDYIEKTEALLKEIHQCLMAPMMDSFKPENLKDKNFNPFTAGDALREPIFYGGESAYNFQYRDFSREKYKNDNDWFEQNKGYSVSEAINVIESIHQFQCEKLPIILQGMREKSPDEWTILPGFEFTIEEIKVFSDLDENLIKKVIDSFKLLETHDKSKFLSLSDFNISNAYPIIQSGDSYYLLQHYTLLEALYETPFFWFMEDTEYKNTGMENRGFFTEEFSAKRLESVFGKTRVYTNIDIFDKKGDKASEIDVLVVFADRAIVLQAKSKKLTIAARKGNDKCIKDDFKKGVQDAYDQGLSCSELLQDESYRLINQSGEDIKVSRVYKEIYILCVVSDHYPALSFQSRQFLKYKTTDIIQAPFIMDVFLLDVIAEFLESPLYFLSYINRRTLYSEKLHANQELAILSYHLKQNLWIEGEHSFVQLSDDISVDLDLAIMSRRENLSSNKTPDGILTKNKDKLLGKVIASIEHQENPVAVQLGFMILFMSGDTIDQISDGIDYLQKKAKSDGKHHDLTVSFKEGSTGLTIHLNNQSDEISGKRLQSHCETRKYTEKAESWLGLCLNPTTLEIKLATLLEYDWKRCAKMDEHVKSLPKPQRKINPKTIVKGRKIGRNEKCPCGSGKKYKKCCL</sequence>
<dbReference type="Proteomes" id="UP001597380">
    <property type="component" value="Unassembled WGS sequence"/>
</dbReference>
<dbReference type="InterPro" id="IPR004027">
    <property type="entry name" value="SEC_C_motif"/>
</dbReference>
<proteinExistence type="predicted"/>
<organism evidence="2 3">
    <name type="scientific">Corallincola platygyrae</name>
    <dbReference type="NCBI Taxonomy" id="1193278"/>
    <lineage>
        <taxon>Bacteria</taxon>
        <taxon>Pseudomonadati</taxon>
        <taxon>Pseudomonadota</taxon>
        <taxon>Gammaproteobacteria</taxon>
        <taxon>Alteromonadales</taxon>
        <taxon>Psychromonadaceae</taxon>
        <taxon>Corallincola</taxon>
    </lineage>
</organism>
<accession>A0ABW4XL48</accession>
<reference evidence="3" key="1">
    <citation type="journal article" date="2019" name="Int. J. Syst. Evol. Microbiol.">
        <title>The Global Catalogue of Microorganisms (GCM) 10K type strain sequencing project: providing services to taxonomists for standard genome sequencing and annotation.</title>
        <authorList>
            <consortium name="The Broad Institute Genomics Platform"/>
            <consortium name="The Broad Institute Genome Sequencing Center for Infectious Disease"/>
            <person name="Wu L."/>
            <person name="Ma J."/>
        </authorList>
    </citation>
    <scope>NUCLEOTIDE SEQUENCE [LARGE SCALE GENOMIC DNA]</scope>
    <source>
        <strain evidence="3">CGMCC 1.10992</strain>
    </source>
</reference>
<comment type="caution">
    <text evidence="2">The sequence shown here is derived from an EMBL/GenBank/DDBJ whole genome shotgun (WGS) entry which is preliminary data.</text>
</comment>
<dbReference type="InterPro" id="IPR011528">
    <property type="entry name" value="NERD"/>
</dbReference>
<keyword evidence="3" id="KW-1185">Reference proteome</keyword>
<dbReference type="Pfam" id="PF02810">
    <property type="entry name" value="SEC-C"/>
    <property type="match status" value="1"/>
</dbReference>
<dbReference type="SUPFAM" id="SSF103642">
    <property type="entry name" value="Sec-C motif"/>
    <property type="match status" value="1"/>
</dbReference>
<evidence type="ECO:0000259" key="1">
    <source>
        <dbReference type="Pfam" id="PF08378"/>
    </source>
</evidence>
<protein>
    <submittedName>
        <fullName evidence="2">SEC-C metal-binding domain-containing protein</fullName>
    </submittedName>
</protein>
<evidence type="ECO:0000313" key="2">
    <source>
        <dbReference type="EMBL" id="MFD2095814.1"/>
    </source>
</evidence>
<dbReference type="Pfam" id="PF08378">
    <property type="entry name" value="NERD"/>
    <property type="match status" value="1"/>
</dbReference>
<feature type="domain" description="NERD" evidence="1">
    <location>
        <begin position="300"/>
        <end position="393"/>
    </location>
</feature>